<evidence type="ECO:0000313" key="2">
    <source>
        <dbReference type="Proteomes" id="UP000014136"/>
    </source>
</evidence>
<dbReference type="OrthoDB" id="9765222at2"/>
<dbReference type="AlphaFoldDB" id="S0JL78"/>
<reference evidence="1 2" key="1">
    <citation type="submission" date="2013-03" db="EMBL/GenBank/DDBJ databases">
        <title>The Genome Sequence of Enterococcus saccharolyticus ATCC_43076 (Illumina only assembly).</title>
        <authorList>
            <consortium name="The Broad Institute Genomics Platform"/>
            <consortium name="The Broad Institute Genome Sequencing Center for Infectious Disease"/>
            <person name="Earl A."/>
            <person name="Russ C."/>
            <person name="Gilmore M."/>
            <person name="Surin D."/>
            <person name="Walker B."/>
            <person name="Young S."/>
            <person name="Zeng Q."/>
            <person name="Gargeya S."/>
            <person name="Fitzgerald M."/>
            <person name="Haas B."/>
            <person name="Abouelleil A."/>
            <person name="Allen A.W."/>
            <person name="Alvarado L."/>
            <person name="Arachchi H.M."/>
            <person name="Berlin A.M."/>
            <person name="Chapman S.B."/>
            <person name="Gainer-Dewar J."/>
            <person name="Goldberg J."/>
            <person name="Griggs A."/>
            <person name="Gujja S."/>
            <person name="Hansen M."/>
            <person name="Howarth C."/>
            <person name="Imamovic A."/>
            <person name="Ireland A."/>
            <person name="Larimer J."/>
            <person name="McCowan C."/>
            <person name="Murphy C."/>
            <person name="Pearson M."/>
            <person name="Poon T.W."/>
            <person name="Priest M."/>
            <person name="Roberts A."/>
            <person name="Saif S."/>
            <person name="Shea T."/>
            <person name="Sisk P."/>
            <person name="Sykes S."/>
            <person name="Wortman J."/>
            <person name="Nusbaum C."/>
            <person name="Birren B."/>
        </authorList>
    </citation>
    <scope>NUCLEOTIDE SEQUENCE [LARGE SCALE GENOMIC DNA]</scope>
    <source>
        <strain evidence="1 2">ATCC 43076</strain>
    </source>
</reference>
<dbReference type="eggNOG" id="COG3420">
    <property type="taxonomic scope" value="Bacteria"/>
</dbReference>
<dbReference type="HOGENOM" id="CLU_2179810_0_0_9"/>
<dbReference type="Proteomes" id="UP000014136">
    <property type="component" value="Unassembled WGS sequence"/>
</dbReference>
<dbReference type="Gene3D" id="2.160.20.10">
    <property type="entry name" value="Single-stranded right-handed beta-helix, Pectin lyase-like"/>
    <property type="match status" value="1"/>
</dbReference>
<dbReference type="InterPro" id="IPR012334">
    <property type="entry name" value="Pectin_lyas_fold"/>
</dbReference>
<name>S0JL78_9ENTE</name>
<dbReference type="EMBL" id="AHYT01000004">
    <property type="protein sequence ID" value="EOT29270.1"/>
    <property type="molecule type" value="Genomic_DNA"/>
</dbReference>
<evidence type="ECO:0000313" key="1">
    <source>
        <dbReference type="EMBL" id="EOT29270.1"/>
    </source>
</evidence>
<dbReference type="PATRIC" id="fig|1139996.3.peg.1201"/>
<dbReference type="STRING" id="41997.RV16_GL000848"/>
<keyword evidence="2" id="KW-1185">Reference proteome</keyword>
<protein>
    <recommendedName>
        <fullName evidence="3">Right handed beta helix domain-containing protein</fullName>
    </recommendedName>
</protein>
<sequence>MYGDQEVPIYHLDITNCDLFQNSLGLSEALVLNGNVKKFTIAKNKIRDNDNIGIDMIGFEGTAPKNDFVREGICEQNELWNNSTTRNPSYQEASSASIYVDGGRDIVIQ</sequence>
<accession>S0JL78</accession>
<dbReference type="RefSeq" id="WP_016175019.1">
    <property type="nucleotide sequence ID" value="NZ_KE136523.1"/>
</dbReference>
<evidence type="ECO:0008006" key="3">
    <source>
        <dbReference type="Google" id="ProtNLM"/>
    </source>
</evidence>
<comment type="caution">
    <text evidence="1">The sequence shown here is derived from an EMBL/GenBank/DDBJ whole genome shotgun (WGS) entry which is preliminary data.</text>
</comment>
<proteinExistence type="predicted"/>
<organism evidence="1 2">
    <name type="scientific">Enterococcus saccharolyticus subsp. saccharolyticus ATCC 43076</name>
    <dbReference type="NCBI Taxonomy" id="1139996"/>
    <lineage>
        <taxon>Bacteria</taxon>
        <taxon>Bacillati</taxon>
        <taxon>Bacillota</taxon>
        <taxon>Bacilli</taxon>
        <taxon>Lactobacillales</taxon>
        <taxon>Enterococcaceae</taxon>
        <taxon>Enterococcus</taxon>
    </lineage>
</organism>
<gene>
    <name evidence="1" type="ORF">OMQ_01222</name>
</gene>